<dbReference type="InterPro" id="IPR050158">
    <property type="entry name" value="Ubiquitin_ubiquitin-like"/>
</dbReference>
<sequence length="136" mass="15831">MSKYFIAKVPPSYNLCQNCRIRDALIYFNSTLRGGSNHSSVPASIFRTNYCSTYQGWVTKMIVIIRDIYYHNFTFEVKDTDTIITLKVMIEFKTGTSPCSQRLIYHGQNLENERKIGDYNIREKSIIDLVYRMSGC</sequence>
<organism evidence="2 3">
    <name type="scientific">Meloidogyne enterolobii</name>
    <name type="common">Root-knot nematode worm</name>
    <name type="synonym">Meloidogyne mayaguensis</name>
    <dbReference type="NCBI Taxonomy" id="390850"/>
    <lineage>
        <taxon>Eukaryota</taxon>
        <taxon>Metazoa</taxon>
        <taxon>Ecdysozoa</taxon>
        <taxon>Nematoda</taxon>
        <taxon>Chromadorea</taxon>
        <taxon>Rhabditida</taxon>
        <taxon>Tylenchina</taxon>
        <taxon>Tylenchomorpha</taxon>
        <taxon>Tylenchoidea</taxon>
        <taxon>Meloidogynidae</taxon>
        <taxon>Meloidogyninae</taxon>
        <taxon>Meloidogyne</taxon>
    </lineage>
</organism>
<reference evidence="2 3" key="1">
    <citation type="submission" date="2020-08" db="EMBL/GenBank/DDBJ databases">
        <authorList>
            <person name="Koutsovoulos G."/>
            <person name="Danchin GJ E."/>
        </authorList>
    </citation>
    <scope>NUCLEOTIDE SEQUENCE [LARGE SCALE GENOMIC DNA]</scope>
</reference>
<dbReference type="EMBL" id="CAJEWN010000870">
    <property type="protein sequence ID" value="CAD2191311.1"/>
    <property type="molecule type" value="Genomic_DNA"/>
</dbReference>
<dbReference type="SMART" id="SM00213">
    <property type="entry name" value="UBQ"/>
    <property type="match status" value="1"/>
</dbReference>
<evidence type="ECO:0000313" key="2">
    <source>
        <dbReference type="EMBL" id="CAD2191311.1"/>
    </source>
</evidence>
<gene>
    <name evidence="2" type="ORF">MENT_LOCUS44136</name>
</gene>
<evidence type="ECO:0000259" key="1">
    <source>
        <dbReference type="PROSITE" id="PS50053"/>
    </source>
</evidence>
<name>A0A6V7WW92_MELEN</name>
<accession>A0A6V7WW92</accession>
<proteinExistence type="predicted"/>
<dbReference type="PANTHER" id="PTHR10666">
    <property type="entry name" value="UBIQUITIN"/>
    <property type="match status" value="1"/>
</dbReference>
<dbReference type="InterPro" id="IPR019956">
    <property type="entry name" value="Ubiquitin_dom"/>
</dbReference>
<dbReference type="Proteomes" id="UP000580250">
    <property type="component" value="Unassembled WGS sequence"/>
</dbReference>
<dbReference type="CDD" id="cd17039">
    <property type="entry name" value="Ubl_ubiquitin_like"/>
    <property type="match status" value="1"/>
</dbReference>
<protein>
    <recommendedName>
        <fullName evidence="1">Ubiquitin-like domain-containing protein</fullName>
    </recommendedName>
</protein>
<dbReference type="PRINTS" id="PR00348">
    <property type="entry name" value="UBIQUITIN"/>
</dbReference>
<dbReference type="InterPro" id="IPR000626">
    <property type="entry name" value="Ubiquitin-like_dom"/>
</dbReference>
<evidence type="ECO:0000313" key="3">
    <source>
        <dbReference type="Proteomes" id="UP000580250"/>
    </source>
</evidence>
<dbReference type="Gene3D" id="3.10.20.90">
    <property type="entry name" value="Phosphatidylinositol 3-kinase Catalytic Subunit, Chain A, domain 1"/>
    <property type="match status" value="1"/>
</dbReference>
<dbReference type="SUPFAM" id="SSF54236">
    <property type="entry name" value="Ubiquitin-like"/>
    <property type="match status" value="1"/>
</dbReference>
<dbReference type="AlphaFoldDB" id="A0A6V7WW92"/>
<dbReference type="InterPro" id="IPR029071">
    <property type="entry name" value="Ubiquitin-like_domsf"/>
</dbReference>
<feature type="domain" description="Ubiquitin-like" evidence="1">
    <location>
        <begin position="61"/>
        <end position="136"/>
    </location>
</feature>
<dbReference type="Pfam" id="PF00240">
    <property type="entry name" value="ubiquitin"/>
    <property type="match status" value="1"/>
</dbReference>
<comment type="caution">
    <text evidence="2">The sequence shown here is derived from an EMBL/GenBank/DDBJ whole genome shotgun (WGS) entry which is preliminary data.</text>
</comment>
<dbReference type="PROSITE" id="PS50053">
    <property type="entry name" value="UBIQUITIN_2"/>
    <property type="match status" value="1"/>
</dbReference>
<dbReference type="OrthoDB" id="1431934at2759"/>